<dbReference type="Pfam" id="PF03845">
    <property type="entry name" value="Spore_permease"/>
    <property type="match status" value="1"/>
</dbReference>
<evidence type="ECO:0000256" key="7">
    <source>
        <dbReference type="ARBA" id="ARBA00023136"/>
    </source>
</evidence>
<evidence type="ECO:0000313" key="10">
    <source>
        <dbReference type="Proteomes" id="UP000242972"/>
    </source>
</evidence>
<dbReference type="EMBL" id="PXYW01000002">
    <property type="protein sequence ID" value="PSR35269.1"/>
    <property type="molecule type" value="Genomic_DNA"/>
</dbReference>
<evidence type="ECO:0000256" key="5">
    <source>
        <dbReference type="ARBA" id="ARBA00022692"/>
    </source>
</evidence>
<reference evidence="9 10" key="1">
    <citation type="journal article" date="2014" name="BMC Genomics">
        <title>Comparison of environmental and isolate Sulfobacillus genomes reveals diverse carbon, sulfur, nitrogen, and hydrogen metabolisms.</title>
        <authorList>
            <person name="Justice N.B."/>
            <person name="Norman A."/>
            <person name="Brown C.T."/>
            <person name="Singh A."/>
            <person name="Thomas B.C."/>
            <person name="Banfield J.F."/>
        </authorList>
    </citation>
    <scope>NUCLEOTIDE SEQUENCE [LARGE SCALE GENOMIC DNA]</scope>
    <source>
        <strain evidence="9">AMDSBA4</strain>
    </source>
</reference>
<keyword evidence="5 8" id="KW-0812">Transmembrane</keyword>
<sequence length="359" mass="39533">MKHYVSLRQLRLMQMMAILPTTLVFLPGQIFAQSRSGAFYAALLAAVLAYAINIAVIKSAHGASPFRLFKISWGKLGIWAYSAYTLCLLLGIISIWNELFTFLQASVLPRTPPWGVGLLIWAVTAVVAGGDISGLARMTDLLTIGSVILGLVVLLPLLGYIRMDNFVPWTPSSLGSIWQGSLLPVTFLGESVVGIAFNDSVREHDPRRRQRALLQGTCISAAVLVGLVALIWGILGSSLAGEENFPILEAIRDIRLSPFLSRFDIVFVPLWLALIEMKLALWFYIVVRATKRIFRWGTLTTWTAILGAVTLAPSSFAFPSVASRVEYLKQTWMTIAFPILIILVLSSGLMGHLRKGHHE</sequence>
<comment type="subcellular location">
    <subcellularLocation>
        <location evidence="1">Membrane</location>
        <topology evidence="1">Multi-pass membrane protein</topology>
    </subcellularLocation>
</comment>
<protein>
    <submittedName>
        <fullName evidence="9">Spore gernimation protein</fullName>
    </submittedName>
</protein>
<evidence type="ECO:0000256" key="4">
    <source>
        <dbReference type="ARBA" id="ARBA00022544"/>
    </source>
</evidence>
<evidence type="ECO:0000256" key="3">
    <source>
        <dbReference type="ARBA" id="ARBA00022448"/>
    </source>
</evidence>
<feature type="transmembrane region" description="Helical" evidence="8">
    <location>
        <begin position="265"/>
        <end position="287"/>
    </location>
</feature>
<evidence type="ECO:0000313" key="9">
    <source>
        <dbReference type="EMBL" id="PSR35269.1"/>
    </source>
</evidence>
<keyword evidence="3" id="KW-0813">Transport</keyword>
<accession>A0A2T2XLA1</accession>
<feature type="transmembrane region" description="Helical" evidence="8">
    <location>
        <begin position="38"/>
        <end position="57"/>
    </location>
</feature>
<dbReference type="PANTHER" id="PTHR34975:SF2">
    <property type="entry name" value="SPORE GERMINATION PROTEIN A2"/>
    <property type="match status" value="1"/>
</dbReference>
<evidence type="ECO:0000256" key="1">
    <source>
        <dbReference type="ARBA" id="ARBA00004141"/>
    </source>
</evidence>
<evidence type="ECO:0000256" key="8">
    <source>
        <dbReference type="SAM" id="Phobius"/>
    </source>
</evidence>
<dbReference type="Gene3D" id="1.20.1740.10">
    <property type="entry name" value="Amino acid/polyamine transporter I"/>
    <property type="match status" value="1"/>
</dbReference>
<feature type="transmembrane region" description="Helical" evidence="8">
    <location>
        <begin position="12"/>
        <end position="32"/>
    </location>
</feature>
<keyword evidence="7 8" id="KW-0472">Membrane</keyword>
<name>A0A2T2XLA1_9FIRM</name>
<feature type="transmembrane region" description="Helical" evidence="8">
    <location>
        <begin position="213"/>
        <end position="235"/>
    </location>
</feature>
<dbReference type="PANTHER" id="PTHR34975">
    <property type="entry name" value="SPORE GERMINATION PROTEIN A2"/>
    <property type="match status" value="1"/>
</dbReference>
<proteinExistence type="inferred from homology"/>
<evidence type="ECO:0000256" key="6">
    <source>
        <dbReference type="ARBA" id="ARBA00022989"/>
    </source>
</evidence>
<keyword evidence="6 8" id="KW-1133">Transmembrane helix</keyword>
<dbReference type="InterPro" id="IPR004761">
    <property type="entry name" value="Spore_GerAB"/>
</dbReference>
<keyword evidence="4" id="KW-0309">Germination</keyword>
<gene>
    <name evidence="9" type="ORF">C7B46_00950</name>
</gene>
<organism evidence="9 10">
    <name type="scientific">Sulfobacillus benefaciens</name>
    <dbReference type="NCBI Taxonomy" id="453960"/>
    <lineage>
        <taxon>Bacteria</taxon>
        <taxon>Bacillati</taxon>
        <taxon>Bacillota</taxon>
        <taxon>Clostridia</taxon>
        <taxon>Eubacteriales</taxon>
        <taxon>Clostridiales Family XVII. Incertae Sedis</taxon>
        <taxon>Sulfobacillus</taxon>
    </lineage>
</organism>
<dbReference type="GO" id="GO:0009847">
    <property type="term" value="P:spore germination"/>
    <property type="evidence" value="ECO:0007669"/>
    <property type="project" value="InterPro"/>
</dbReference>
<dbReference type="AlphaFoldDB" id="A0A2T2XLA1"/>
<evidence type="ECO:0000256" key="2">
    <source>
        <dbReference type="ARBA" id="ARBA00007998"/>
    </source>
</evidence>
<comment type="caution">
    <text evidence="9">The sequence shown here is derived from an EMBL/GenBank/DDBJ whole genome shotgun (WGS) entry which is preliminary data.</text>
</comment>
<comment type="similarity">
    <text evidence="2">Belongs to the amino acid-polyamine-organocation (APC) superfamily. Spore germination protein (SGP) (TC 2.A.3.9) family.</text>
</comment>
<dbReference type="GO" id="GO:0016020">
    <property type="term" value="C:membrane"/>
    <property type="evidence" value="ECO:0007669"/>
    <property type="project" value="UniProtKB-SubCell"/>
</dbReference>
<feature type="transmembrane region" description="Helical" evidence="8">
    <location>
        <begin position="331"/>
        <end position="353"/>
    </location>
</feature>
<feature type="transmembrane region" description="Helical" evidence="8">
    <location>
        <begin position="141"/>
        <end position="161"/>
    </location>
</feature>
<feature type="transmembrane region" description="Helical" evidence="8">
    <location>
        <begin position="78"/>
        <end position="96"/>
    </location>
</feature>
<feature type="transmembrane region" description="Helical" evidence="8">
    <location>
        <begin position="181"/>
        <end position="201"/>
    </location>
</feature>
<dbReference type="Proteomes" id="UP000242972">
    <property type="component" value="Unassembled WGS sequence"/>
</dbReference>
<feature type="transmembrane region" description="Helical" evidence="8">
    <location>
        <begin position="299"/>
        <end position="319"/>
    </location>
</feature>
<feature type="transmembrane region" description="Helical" evidence="8">
    <location>
        <begin position="116"/>
        <end position="134"/>
    </location>
</feature>